<dbReference type="Pfam" id="PF26093">
    <property type="entry name" value="HTH_TGH"/>
    <property type="match status" value="1"/>
</dbReference>
<name>A0A0N5A8B8_9BILA</name>
<dbReference type="GO" id="GO:0005634">
    <property type="term" value="C:nucleus"/>
    <property type="evidence" value="ECO:0007669"/>
    <property type="project" value="TreeGrafter"/>
</dbReference>
<evidence type="ECO:0000313" key="5">
    <source>
        <dbReference type="WBParaSite" id="SMUV_0000031001-mRNA-1"/>
    </source>
</evidence>
<dbReference type="PROSITE" id="PS50174">
    <property type="entry name" value="G_PATCH"/>
    <property type="match status" value="1"/>
</dbReference>
<dbReference type="InterPro" id="IPR000467">
    <property type="entry name" value="G_patch_dom"/>
</dbReference>
<dbReference type="GO" id="GO:0003723">
    <property type="term" value="F:RNA binding"/>
    <property type="evidence" value="ECO:0007669"/>
    <property type="project" value="TreeGrafter"/>
</dbReference>
<dbReference type="Pfam" id="PF01585">
    <property type="entry name" value="G-patch"/>
    <property type="match status" value="1"/>
</dbReference>
<dbReference type="PANTHER" id="PTHR13384:SF19">
    <property type="entry name" value="G PATCH DOMAIN-CONTAINING PROTEIN 1"/>
    <property type="match status" value="1"/>
</dbReference>
<organism evidence="4 5">
    <name type="scientific">Syphacia muris</name>
    <dbReference type="NCBI Taxonomy" id="451379"/>
    <lineage>
        <taxon>Eukaryota</taxon>
        <taxon>Metazoa</taxon>
        <taxon>Ecdysozoa</taxon>
        <taxon>Nematoda</taxon>
        <taxon>Chromadorea</taxon>
        <taxon>Rhabditida</taxon>
        <taxon>Spirurina</taxon>
        <taxon>Oxyuridomorpha</taxon>
        <taxon>Oxyuroidea</taxon>
        <taxon>Oxyuridae</taxon>
        <taxon>Syphacia</taxon>
    </lineage>
</organism>
<reference evidence="5" key="1">
    <citation type="submission" date="2017-02" db="UniProtKB">
        <authorList>
            <consortium name="WormBaseParasite"/>
        </authorList>
    </citation>
    <scope>IDENTIFICATION</scope>
</reference>
<feature type="region of interest" description="Disordered" evidence="2">
    <location>
        <begin position="613"/>
        <end position="644"/>
    </location>
</feature>
<dbReference type="GO" id="GO:0006397">
    <property type="term" value="P:mRNA processing"/>
    <property type="evidence" value="ECO:0007669"/>
    <property type="project" value="InterPro"/>
</dbReference>
<keyword evidence="4" id="KW-1185">Reference proteome</keyword>
<dbReference type="Proteomes" id="UP000046393">
    <property type="component" value="Unplaced"/>
</dbReference>
<feature type="region of interest" description="Disordered" evidence="2">
    <location>
        <begin position="661"/>
        <end position="684"/>
    </location>
</feature>
<protein>
    <submittedName>
        <fullName evidence="5">G-patch domain-containing protein</fullName>
    </submittedName>
</protein>
<comment type="similarity">
    <text evidence="1">Belongs to the GPATCH1 family.</text>
</comment>
<dbReference type="AlphaFoldDB" id="A0A0N5A8B8"/>
<sequence>MSELTFYGTELEELSDEEAGVSRKPLSIQEQCVKDERGRRRFHGAFTGGFSAGYFNTVGSKEGWQPATFRSSRDSRNEFVASKPEDFMDEEDLGEFGIAERVIRVSAEGKYGTKKFAWENNIKANLAENLSSVLEAVIRPMSDSVGVRLLKKMGWREGQGIGPKRTKKVAEKMRKNEHRLYGIKTKLDEEDICESERMAPGFLFSPQDIESFALRSHEGTHGLGYEGLKKSDILSENYGVLEAAMKIKAKSKGIRGQAFGVGAFEDDDVNIYTDYDLTQYDYSIGNDDSAPLLPQTDTFVVSSQRYCRRCFPDPPRVPPNFRPIHKPIFFDIHIMPDSIKKFGDNMTQFQRAKYLGEVDKNSIMELIRDEDRKKLKSRWDVPKVDKVDIDENSFEDEPMKQARFRQYVAYLKRGLNLSQPVEMTSLEWERELREFNAKLPANLRALLPEVKSRQQPLAPLELSLPIAEVLKKKFVTSSKGEGKKKEIEDEDLISAVKMKVFGEITRQTHEWHPCKVLLKRFNVPDPYPSSTLVGVPHLQKTKKSENLMNLGSTAEELRYKQAKQEQQQPQPNEEIKNAEVSIISDSDKNESNGKNSDYAVEDKVPEGLLKAIFEDNDNESVSSYSSSSHGDDNEESKQVIQKTIPSCSCKQENFVNIMDIMPGDDEEFGPALPPTLLEQSTHSK</sequence>
<dbReference type="PANTHER" id="PTHR13384">
    <property type="entry name" value="G PATCH DOMAIN-CONTAINING PROTEIN 1"/>
    <property type="match status" value="1"/>
</dbReference>
<feature type="domain" description="G-patch" evidence="3">
    <location>
        <begin position="142"/>
        <end position="205"/>
    </location>
</feature>
<dbReference type="STRING" id="451379.A0A0N5A8B8"/>
<evidence type="ECO:0000256" key="2">
    <source>
        <dbReference type="SAM" id="MobiDB-lite"/>
    </source>
</evidence>
<dbReference type="Pfam" id="PF07713">
    <property type="entry name" value="DUF1604"/>
    <property type="match status" value="1"/>
</dbReference>
<evidence type="ECO:0000259" key="3">
    <source>
        <dbReference type="PROSITE" id="PS50174"/>
    </source>
</evidence>
<accession>A0A0N5A8B8</accession>
<dbReference type="InterPro" id="IPR011666">
    <property type="entry name" value="DUF1604"/>
</dbReference>
<proteinExistence type="inferred from homology"/>
<evidence type="ECO:0000313" key="4">
    <source>
        <dbReference type="Proteomes" id="UP000046393"/>
    </source>
</evidence>
<dbReference type="WBParaSite" id="SMUV_0000031001-mRNA-1">
    <property type="protein sequence ID" value="SMUV_0000031001-mRNA-1"/>
    <property type="gene ID" value="SMUV_0000031001"/>
</dbReference>
<evidence type="ECO:0000256" key="1">
    <source>
        <dbReference type="ARBA" id="ARBA00008600"/>
    </source>
</evidence>